<evidence type="ECO:0000313" key="1">
    <source>
        <dbReference type="EMBL" id="ETN96786.1"/>
    </source>
</evidence>
<name>W2UTF6_9FLAO</name>
<dbReference type="AlphaFoldDB" id="W2UTF6"/>
<dbReference type="EMBL" id="AYXY01000001">
    <property type="protein sequence ID" value="ETN96786.1"/>
    <property type="molecule type" value="Genomic_DNA"/>
</dbReference>
<dbReference type="Proteomes" id="UP000018850">
    <property type="component" value="Unassembled WGS sequence"/>
</dbReference>
<accession>W2UTF6</accession>
<organism evidence="1 2">
    <name type="scientific">Zhouia amylolytica AD3</name>
    <dbReference type="NCBI Taxonomy" id="1286632"/>
    <lineage>
        <taxon>Bacteria</taxon>
        <taxon>Pseudomonadati</taxon>
        <taxon>Bacteroidota</taxon>
        <taxon>Flavobacteriia</taxon>
        <taxon>Flavobacteriales</taxon>
        <taxon>Flavobacteriaceae</taxon>
        <taxon>Zhouia</taxon>
    </lineage>
</organism>
<proteinExistence type="predicted"/>
<reference evidence="1 2" key="2">
    <citation type="journal article" date="2016" name="Genome Announc.">
        <title>Draft Genome Sequence of Zhouia amylolytica AD3, Isolated from Tidal Flat Sediment.</title>
        <authorList>
            <person name="Jia B."/>
            <person name="Jin H.M."/>
            <person name="Lee H.J."/>
            <person name="Jeon C.O."/>
        </authorList>
    </citation>
    <scope>NUCLEOTIDE SEQUENCE [LARGE SCALE GENOMIC DNA]</scope>
    <source>
        <strain evidence="1 2">AD3</strain>
    </source>
</reference>
<evidence type="ECO:0000313" key="2">
    <source>
        <dbReference type="Proteomes" id="UP000018850"/>
    </source>
</evidence>
<protein>
    <submittedName>
        <fullName evidence="1">Uncharacterized protein</fullName>
    </submittedName>
</protein>
<gene>
    <name evidence="1" type="ORF">P278_02120</name>
</gene>
<keyword evidence="2" id="KW-1185">Reference proteome</keyword>
<comment type="caution">
    <text evidence="1">The sequence shown here is derived from an EMBL/GenBank/DDBJ whole genome shotgun (WGS) entry which is preliminary data.</text>
</comment>
<reference evidence="2" key="1">
    <citation type="submission" date="2013-11" db="EMBL/GenBank/DDBJ databases">
        <title>Draft genome sequence from a member of Zhouia, isolated tidal flat.</title>
        <authorList>
            <person name="Jin H."/>
            <person name="Jeon C.O."/>
        </authorList>
    </citation>
    <scope>NUCLEOTIDE SEQUENCE [LARGE SCALE GENOMIC DNA]</scope>
    <source>
        <strain evidence="2">AD3</strain>
    </source>
</reference>
<sequence length="52" mass="6030">MVNVLTINFNKNCDQISFIKIYSFNELKKAPNLIDAFKNYQVHNILLITVSV</sequence>